<dbReference type="Gene3D" id="3.40.50.410">
    <property type="entry name" value="von Willebrand factor, type A domain"/>
    <property type="match status" value="1"/>
</dbReference>
<proteinExistence type="inferred from homology"/>
<dbReference type="Proteomes" id="UP000593562">
    <property type="component" value="Unassembled WGS sequence"/>
</dbReference>
<dbReference type="GO" id="GO:0008270">
    <property type="term" value="F:zinc ion binding"/>
    <property type="evidence" value="ECO:0007669"/>
    <property type="project" value="UniProtKB-KW"/>
</dbReference>
<dbReference type="GO" id="GO:0006289">
    <property type="term" value="P:nucleotide-excision repair"/>
    <property type="evidence" value="ECO:0007669"/>
    <property type="project" value="UniProtKB-UniRule"/>
</dbReference>
<evidence type="ECO:0000256" key="6">
    <source>
        <dbReference type="ARBA" id="ARBA00022833"/>
    </source>
</evidence>
<evidence type="ECO:0000313" key="13">
    <source>
        <dbReference type="Proteomes" id="UP000593562"/>
    </source>
</evidence>
<evidence type="ECO:0000313" key="12">
    <source>
        <dbReference type="EMBL" id="KAF5727633.1"/>
    </source>
</evidence>
<dbReference type="GO" id="GO:0005675">
    <property type="term" value="C:transcription factor TFIIH holo complex"/>
    <property type="evidence" value="ECO:0007669"/>
    <property type="project" value="UniProtKB-UniRule"/>
</dbReference>
<keyword evidence="7 11" id="KW-0805">Transcription regulation</keyword>
<evidence type="ECO:0000256" key="2">
    <source>
        <dbReference type="ARBA" id="ARBA00005273"/>
    </source>
</evidence>
<protein>
    <recommendedName>
        <fullName evidence="11">General transcription and DNA repair factor IIH subunit TFB4</fullName>
    </recommendedName>
    <alternativeName>
        <fullName evidence="11">RNA polymerase II transcription factor B subunit 4</fullName>
    </alternativeName>
</protein>
<keyword evidence="8 11" id="KW-0804">Transcription</keyword>
<dbReference type="InterPro" id="IPR004600">
    <property type="entry name" value="TFIIH_Tfb4/GTF2H3"/>
</dbReference>
<sequence>MASARSKFYADDASLLMVLLDTNPFFWSTSSLAFSQFLSHVLAFLNSILLLNQLNQVVVIATGYSSCGYIYDSSSATNMSNENGRMPALYSSLLWSLEEFLNKDEKLSKREPEGKIASSLLSGSLSLALCYVQRVFRSGPLNPQARGSPDGPEQYVAIMNAIFAAQRSTVPIDSCCVGVHNSAFLQQVMLLTYITGGVYVKPQHWDGLFQYLLTVFATDLHSRCFLQLPRPVGDDFRASNLKVDKNPQEDEGGDWLELGLGFGNSKRCKKSKELTVGVVSAVPSSSTSQFDSQQQRELGLGLDLKSIPNLGFGNEVDRKYQDHKDGDHYCNDNNDDDDSTFAVEKQISLGVIPSNNNGYCYCHACSCTTRSIIYPASGFWFALRSSTNREGLRLPQIPKAYIRVKDESVSILMVKKYLVTKLGLSNQAEIDITCLGKKLMNIQTLKQIRNSIWIPRLKQSFDSTTDYHHLMSLHYQTSLPP</sequence>
<evidence type="ECO:0000256" key="10">
    <source>
        <dbReference type="ARBA" id="ARBA00023242"/>
    </source>
</evidence>
<evidence type="ECO:0000256" key="5">
    <source>
        <dbReference type="ARBA" id="ARBA00022771"/>
    </source>
</evidence>
<dbReference type="FunFam" id="3.40.50.410:FF:000064">
    <property type="entry name" value="RNA polymerase II transcription factor B subunit 4"/>
    <property type="match status" value="1"/>
</dbReference>
<evidence type="ECO:0000256" key="1">
    <source>
        <dbReference type="ARBA" id="ARBA00004123"/>
    </source>
</evidence>
<dbReference type="GO" id="GO:0000439">
    <property type="term" value="C:transcription factor TFIIH core complex"/>
    <property type="evidence" value="ECO:0007669"/>
    <property type="project" value="UniProtKB-UniRule"/>
</dbReference>
<evidence type="ECO:0000256" key="9">
    <source>
        <dbReference type="ARBA" id="ARBA00023204"/>
    </source>
</evidence>
<gene>
    <name evidence="12" type="ORF">HS088_TW22G01329</name>
</gene>
<dbReference type="Pfam" id="PF03850">
    <property type="entry name" value="Tfb4"/>
    <property type="match status" value="1"/>
</dbReference>
<comment type="similarity">
    <text evidence="2 11">Belongs to the TFB4 family.</text>
</comment>
<accession>A0A7J7C0I8</accession>
<comment type="subunit">
    <text evidence="11">Component of the 7-subunit TFIIH core complex composed of XPB, XPD, TFB1/GTF2H1, GTF2H2/P44, TFB4/GTF2H3, TFB2/GTF2H4 and TFB5/GTF2H5, which is active in NER. The core complex associates with the 3-subunit CDK-activating kinase (CAK) module composed of CYCH1/cyclin H1, CDKD and MAT1/At4g30820 to form the 10-subunit holoenzyme (holo-TFIIH) active in transcription.</text>
</comment>
<dbReference type="InterPro" id="IPR036465">
    <property type="entry name" value="vWFA_dom_sf"/>
</dbReference>
<keyword evidence="5 11" id="KW-0863">Zinc-finger</keyword>
<organism evidence="12 13">
    <name type="scientific">Tripterygium wilfordii</name>
    <name type="common">Thunder God vine</name>
    <dbReference type="NCBI Taxonomy" id="458696"/>
    <lineage>
        <taxon>Eukaryota</taxon>
        <taxon>Viridiplantae</taxon>
        <taxon>Streptophyta</taxon>
        <taxon>Embryophyta</taxon>
        <taxon>Tracheophyta</taxon>
        <taxon>Spermatophyta</taxon>
        <taxon>Magnoliopsida</taxon>
        <taxon>eudicotyledons</taxon>
        <taxon>Gunneridae</taxon>
        <taxon>Pentapetalae</taxon>
        <taxon>rosids</taxon>
        <taxon>fabids</taxon>
        <taxon>Celastrales</taxon>
        <taxon>Celastraceae</taxon>
        <taxon>Tripterygium</taxon>
    </lineage>
</organism>
<keyword evidence="10 11" id="KW-0539">Nucleus</keyword>
<keyword evidence="9 11" id="KW-0234">DNA repair</keyword>
<name>A0A7J7C0I8_TRIWF</name>
<evidence type="ECO:0000256" key="8">
    <source>
        <dbReference type="ARBA" id="ARBA00023163"/>
    </source>
</evidence>
<keyword evidence="4 11" id="KW-0227">DNA damage</keyword>
<comment type="subcellular location">
    <subcellularLocation>
        <location evidence="1 11">Nucleus</location>
    </subcellularLocation>
</comment>
<keyword evidence="3 11" id="KW-0479">Metal-binding</keyword>
<evidence type="ECO:0000256" key="4">
    <source>
        <dbReference type="ARBA" id="ARBA00022763"/>
    </source>
</evidence>
<evidence type="ECO:0000256" key="11">
    <source>
        <dbReference type="RuleBase" id="RU368090"/>
    </source>
</evidence>
<dbReference type="InParanoid" id="A0A7J7C0I8"/>
<reference evidence="12 13" key="1">
    <citation type="journal article" date="2020" name="Nat. Commun.">
        <title>Genome of Tripterygium wilfordii and identification of cytochrome P450 involved in triptolide biosynthesis.</title>
        <authorList>
            <person name="Tu L."/>
            <person name="Su P."/>
            <person name="Zhang Z."/>
            <person name="Gao L."/>
            <person name="Wang J."/>
            <person name="Hu T."/>
            <person name="Zhou J."/>
            <person name="Zhang Y."/>
            <person name="Zhao Y."/>
            <person name="Liu Y."/>
            <person name="Song Y."/>
            <person name="Tong Y."/>
            <person name="Lu Y."/>
            <person name="Yang J."/>
            <person name="Xu C."/>
            <person name="Jia M."/>
            <person name="Peters R.J."/>
            <person name="Huang L."/>
            <person name="Gao W."/>
        </authorList>
    </citation>
    <scope>NUCLEOTIDE SEQUENCE [LARGE SCALE GENOMIC DNA]</scope>
    <source>
        <strain evidence="13">cv. XIE 37</strain>
        <tissue evidence="12">Leaf</tissue>
    </source>
</reference>
<comment type="function">
    <text evidence="11">Component of the general transcription and DNA repair factor IIH (TFIIH) core complex, which is involved in general and transcription-coupled nucleotide excision repair (NER) of damaged DNA and, when complexed to CAK, in RNA transcription by RNA polymerase II. In NER, TFIIH acts by opening DNA around the lesion to allow the excision of the damaged oligonucleotide and its replacement by a new DNA fragment. In transcription, TFIIH has an essential role in transcription initiation. When the pre-initiation complex (PIC) has been established, TFIIH is required for promoter opening and promoter escape. Phosphorylation of the C-terminal tail (CTD) of the largest subunit of RNA polymerase II by the kinase module CAK controls the initiation of transcription.</text>
</comment>
<dbReference type="EMBL" id="JAAARO010000022">
    <property type="protein sequence ID" value="KAF5727633.1"/>
    <property type="molecule type" value="Genomic_DNA"/>
</dbReference>
<dbReference type="GO" id="GO:0006355">
    <property type="term" value="P:regulation of DNA-templated transcription"/>
    <property type="evidence" value="ECO:0007669"/>
    <property type="project" value="InterPro"/>
</dbReference>
<dbReference type="PANTHER" id="PTHR12831">
    <property type="entry name" value="TRANSCRIPTION INITIATION FACTOR IIH TFIIH , POLYPEPTIDE 3-RELATED"/>
    <property type="match status" value="1"/>
</dbReference>
<dbReference type="AlphaFoldDB" id="A0A7J7C0I8"/>
<keyword evidence="13" id="KW-1185">Reference proteome</keyword>
<evidence type="ECO:0000256" key="7">
    <source>
        <dbReference type="ARBA" id="ARBA00023015"/>
    </source>
</evidence>
<dbReference type="Gene3D" id="3.10.20.90">
    <property type="entry name" value="Phosphatidylinositol 3-kinase Catalytic Subunit, Chain A, domain 1"/>
    <property type="match status" value="1"/>
</dbReference>
<keyword evidence="6 11" id="KW-0862">Zinc</keyword>
<comment type="caution">
    <text evidence="12">The sequence shown here is derived from an EMBL/GenBank/DDBJ whole genome shotgun (WGS) entry which is preliminary data.</text>
</comment>
<dbReference type="PANTHER" id="PTHR12831:SF0">
    <property type="entry name" value="GENERAL TRANSCRIPTION FACTOR IIH SUBUNIT 3"/>
    <property type="match status" value="1"/>
</dbReference>
<evidence type="ECO:0000256" key="3">
    <source>
        <dbReference type="ARBA" id="ARBA00022723"/>
    </source>
</evidence>